<keyword evidence="2" id="KW-1185">Reference proteome</keyword>
<evidence type="ECO:0000313" key="1">
    <source>
        <dbReference type="EMBL" id="KAK6980525.1"/>
    </source>
</evidence>
<dbReference type="EMBL" id="JAWWNJ010000159">
    <property type="protein sequence ID" value="KAK6980525.1"/>
    <property type="molecule type" value="Genomic_DNA"/>
</dbReference>
<proteinExistence type="predicted"/>
<comment type="caution">
    <text evidence="1">The sequence shown here is derived from an EMBL/GenBank/DDBJ whole genome shotgun (WGS) entry which is preliminary data.</text>
</comment>
<dbReference type="Proteomes" id="UP001362999">
    <property type="component" value="Unassembled WGS sequence"/>
</dbReference>
<dbReference type="AlphaFoldDB" id="A0AAV9ZE25"/>
<organism evidence="1 2">
    <name type="scientific">Favolaschia claudopus</name>
    <dbReference type="NCBI Taxonomy" id="2862362"/>
    <lineage>
        <taxon>Eukaryota</taxon>
        <taxon>Fungi</taxon>
        <taxon>Dikarya</taxon>
        <taxon>Basidiomycota</taxon>
        <taxon>Agaricomycotina</taxon>
        <taxon>Agaricomycetes</taxon>
        <taxon>Agaricomycetidae</taxon>
        <taxon>Agaricales</taxon>
        <taxon>Marasmiineae</taxon>
        <taxon>Mycenaceae</taxon>
        <taxon>Favolaschia</taxon>
    </lineage>
</organism>
<gene>
    <name evidence="1" type="ORF">R3P38DRAFT_3235631</name>
</gene>
<name>A0AAV9ZE25_9AGAR</name>
<evidence type="ECO:0000313" key="2">
    <source>
        <dbReference type="Proteomes" id="UP001362999"/>
    </source>
</evidence>
<reference evidence="1 2" key="1">
    <citation type="journal article" date="2024" name="J Genomics">
        <title>Draft genome sequencing and assembly of Favolaschia claudopus CIRM-BRFM 2984 isolated from oak limbs.</title>
        <authorList>
            <person name="Navarro D."/>
            <person name="Drula E."/>
            <person name="Chaduli D."/>
            <person name="Cazenave R."/>
            <person name="Ahrendt S."/>
            <person name="Wang J."/>
            <person name="Lipzen A."/>
            <person name="Daum C."/>
            <person name="Barry K."/>
            <person name="Grigoriev I.V."/>
            <person name="Favel A."/>
            <person name="Rosso M.N."/>
            <person name="Martin F."/>
        </authorList>
    </citation>
    <scope>NUCLEOTIDE SEQUENCE [LARGE SCALE GENOMIC DNA]</scope>
    <source>
        <strain evidence="1 2">CIRM-BRFM 2984</strain>
    </source>
</reference>
<sequence length="104" mass="11879">MSQRRRGRPAFTNLNLGDIEEESNVDNFAVTADRGIYISIDGRRRNEELLNISHKKRRLEPRNLNDNLAEWIPIPEDNFAEEDVRAAVGDATDSGARVPGQQYR</sequence>
<accession>A0AAV9ZE25</accession>
<protein>
    <submittedName>
        <fullName evidence="1">Uncharacterized protein</fullName>
    </submittedName>
</protein>